<evidence type="ECO:0000259" key="1">
    <source>
        <dbReference type="Pfam" id="PF23961"/>
    </source>
</evidence>
<dbReference type="Proteomes" id="UP000267342">
    <property type="component" value="Chromosome"/>
</dbReference>
<sequence length="186" mass="20913">MRSIDECYVPLHEMLCTVLQLPADRVILANQGRGAPPGTEAYATYWPEPIRAHGWPIVDQEDVSAVEPYDPALGGSWTDLRQTLRVNMLLSVTVNVYNADAQTRIMRLVHAHFRPDISSLLHTHRLGWQSVSNIRNLTHILQAGIQPRFNIDIDLWSTFETTVDVLRAAGAPFTLHDTDNHIISKG</sequence>
<dbReference type="RefSeq" id="WP_027704803.1">
    <property type="nucleotide sequence ID" value="NZ_AP018933.1"/>
</dbReference>
<dbReference type="KEGG" id="zpl:ZBT109_1208"/>
<proteinExistence type="predicted"/>
<dbReference type="Pfam" id="PF23961">
    <property type="entry name" value="Phage_tail_terminator_9"/>
    <property type="match status" value="1"/>
</dbReference>
<dbReference type="InterPro" id="IPR057087">
    <property type="entry name" value="Gp12-like"/>
</dbReference>
<protein>
    <submittedName>
        <fullName evidence="2">CBS-domain-containing membrane protein</fullName>
    </submittedName>
</protein>
<evidence type="ECO:0000313" key="3">
    <source>
        <dbReference type="Proteomes" id="UP000267342"/>
    </source>
</evidence>
<feature type="domain" description="Phage neck terminator protein gp12-like" evidence="1">
    <location>
        <begin position="10"/>
        <end position="174"/>
    </location>
</feature>
<accession>A0A348HEB6</accession>
<dbReference type="AlphaFoldDB" id="A0A348HEB6"/>
<name>A0A348HEB6_9GAMM</name>
<dbReference type="STRING" id="1123510.GCA_000620025_01405"/>
<gene>
    <name evidence="2" type="ORF">ZBT109_1208</name>
</gene>
<reference evidence="2 3" key="1">
    <citation type="submission" date="2018-09" db="EMBL/GenBank/DDBJ databases">
        <title>Zymobacter palmae IAM14233 (=T109) whole genome analysis.</title>
        <authorList>
            <person name="Yanase H."/>
        </authorList>
    </citation>
    <scope>NUCLEOTIDE SEQUENCE [LARGE SCALE GENOMIC DNA]</scope>
    <source>
        <strain evidence="2 3">IAM14233</strain>
    </source>
</reference>
<organism evidence="2 3">
    <name type="scientific">Zymobacter palmae</name>
    <dbReference type="NCBI Taxonomy" id="33074"/>
    <lineage>
        <taxon>Bacteria</taxon>
        <taxon>Pseudomonadati</taxon>
        <taxon>Pseudomonadota</taxon>
        <taxon>Gammaproteobacteria</taxon>
        <taxon>Oceanospirillales</taxon>
        <taxon>Halomonadaceae</taxon>
        <taxon>Zymobacter group</taxon>
        <taxon>Zymobacter</taxon>
    </lineage>
</organism>
<dbReference type="NCBIfam" id="NF047498">
    <property type="entry name" value="LIC_12616_fam"/>
    <property type="match status" value="1"/>
</dbReference>
<dbReference type="OrthoDB" id="6475922at2"/>
<dbReference type="EMBL" id="AP018933">
    <property type="protein sequence ID" value="BBG29968.1"/>
    <property type="molecule type" value="Genomic_DNA"/>
</dbReference>
<evidence type="ECO:0000313" key="2">
    <source>
        <dbReference type="EMBL" id="BBG29968.1"/>
    </source>
</evidence>
<keyword evidence="3" id="KW-1185">Reference proteome</keyword>